<evidence type="ECO:0000313" key="2">
    <source>
        <dbReference type="Proteomes" id="UP001056648"/>
    </source>
</evidence>
<gene>
    <name evidence="1" type="ORF">NDR89_10205</name>
</gene>
<protein>
    <submittedName>
        <fullName evidence="1">Uncharacterized protein</fullName>
    </submittedName>
</protein>
<accession>A0ABY4VSM9</accession>
<organism evidence="1 2">
    <name type="scientific">Cupriavidus gilardii</name>
    <dbReference type="NCBI Taxonomy" id="82541"/>
    <lineage>
        <taxon>Bacteria</taxon>
        <taxon>Pseudomonadati</taxon>
        <taxon>Pseudomonadota</taxon>
        <taxon>Betaproteobacteria</taxon>
        <taxon>Burkholderiales</taxon>
        <taxon>Burkholderiaceae</taxon>
        <taxon>Cupriavidus</taxon>
    </lineage>
</organism>
<reference evidence="1" key="1">
    <citation type="submission" date="2022-06" db="EMBL/GenBank/DDBJ databases">
        <title>Complete genome sequence and characterization of Cupriavidus gilardii QJ1 isolated from contaminating cells.</title>
        <authorList>
            <person name="Qi J."/>
        </authorList>
    </citation>
    <scope>NUCLEOTIDE SEQUENCE</scope>
    <source>
        <strain evidence="1">QJ1</strain>
    </source>
</reference>
<keyword evidence="2" id="KW-1185">Reference proteome</keyword>
<name>A0ABY4VSM9_9BURK</name>
<proteinExistence type="predicted"/>
<evidence type="ECO:0000313" key="1">
    <source>
        <dbReference type="EMBL" id="USE80173.1"/>
    </source>
</evidence>
<dbReference type="EMBL" id="CP098736">
    <property type="protein sequence ID" value="USE80173.1"/>
    <property type="molecule type" value="Genomic_DNA"/>
</dbReference>
<dbReference type="Proteomes" id="UP001056648">
    <property type="component" value="Chromosome 2"/>
</dbReference>
<sequence>MSEPRIATHLDAKALGYCNAGLRRWFPRDGVTFDDFRQQGVSTDWLRATGDAMAIRLPMPRGTSELLRPYAKPFGLRARKLVCAGQMPCRSACDR</sequence>